<comment type="caution">
    <text evidence="1">The sequence shown here is derived from an EMBL/GenBank/DDBJ whole genome shotgun (WGS) entry which is preliminary data.</text>
</comment>
<proteinExistence type="predicted"/>
<reference evidence="1 2" key="1">
    <citation type="journal article" date="2015" name="Microbes Environ.">
        <title>Distribution and evolution of nitrogen fixation genes in the phylum bacteroidetes.</title>
        <authorList>
            <person name="Inoue J."/>
            <person name="Oshima K."/>
            <person name="Suda W."/>
            <person name="Sakamoto M."/>
            <person name="Iino T."/>
            <person name="Noda S."/>
            <person name="Hongoh Y."/>
            <person name="Hattori M."/>
            <person name="Ohkuma M."/>
        </authorList>
    </citation>
    <scope>NUCLEOTIDE SEQUENCE [LARGE SCALE GENOMIC DNA]</scope>
    <source>
        <strain evidence="1 2">JCM 15093</strain>
    </source>
</reference>
<dbReference type="Gene3D" id="2.60.40.3220">
    <property type="match status" value="1"/>
</dbReference>
<evidence type="ECO:0000313" key="2">
    <source>
        <dbReference type="Proteomes" id="UP000027601"/>
    </source>
</evidence>
<name>A0A069D260_9BACE</name>
<protein>
    <submittedName>
        <fullName evidence="1">Uncharacterized protein</fullName>
    </submittedName>
</protein>
<sequence length="62" mass="7205">MSNLAFMPLYYKAFDLSQIIYDFQMNTGKTTFTINVETQESSMGIILDDATTKKYTLTYKEE</sequence>
<keyword evidence="2" id="KW-1185">Reference proteome</keyword>
<dbReference type="EMBL" id="BAJS01000012">
    <property type="protein sequence ID" value="GAK36973.1"/>
    <property type="molecule type" value="Genomic_DNA"/>
</dbReference>
<organism evidence="1 2">
    <name type="scientific">Bacteroides graminisolvens DSM 19988 = JCM 15093</name>
    <dbReference type="NCBI Taxonomy" id="1121097"/>
    <lineage>
        <taxon>Bacteria</taxon>
        <taxon>Pseudomonadati</taxon>
        <taxon>Bacteroidota</taxon>
        <taxon>Bacteroidia</taxon>
        <taxon>Bacteroidales</taxon>
        <taxon>Bacteroidaceae</taxon>
        <taxon>Bacteroides</taxon>
    </lineage>
</organism>
<dbReference type="AlphaFoldDB" id="A0A069D260"/>
<accession>A0A069D260</accession>
<evidence type="ECO:0000313" key="1">
    <source>
        <dbReference type="EMBL" id="GAK36973.1"/>
    </source>
</evidence>
<dbReference type="Proteomes" id="UP000027601">
    <property type="component" value="Unassembled WGS sequence"/>
</dbReference>
<gene>
    <name evidence="1" type="ORF">JCM15093_2181</name>
</gene>